<reference evidence="1 2" key="1">
    <citation type="submission" date="2022-05" db="EMBL/GenBank/DDBJ databases">
        <authorList>
            <consortium name="Genoscope - CEA"/>
            <person name="William W."/>
        </authorList>
    </citation>
    <scope>NUCLEOTIDE SEQUENCE [LARGE SCALE GENOMIC DNA]</scope>
</reference>
<comment type="caution">
    <text evidence="1">The sequence shown here is derived from an EMBL/GenBank/DDBJ whole genome shotgun (WGS) entry which is preliminary data.</text>
</comment>
<protein>
    <submittedName>
        <fullName evidence="1">Uncharacterized protein</fullName>
    </submittedName>
</protein>
<feature type="non-terminal residue" evidence="1">
    <location>
        <position position="1"/>
    </location>
</feature>
<name>A0AAU9X073_9CNID</name>
<proteinExistence type="predicted"/>
<accession>A0AAU9X073</accession>
<dbReference type="Proteomes" id="UP001159428">
    <property type="component" value="Unassembled WGS sequence"/>
</dbReference>
<evidence type="ECO:0000313" key="1">
    <source>
        <dbReference type="EMBL" id="CAH3132264.1"/>
    </source>
</evidence>
<dbReference type="EMBL" id="CALNXJ010000026">
    <property type="protein sequence ID" value="CAH3132264.1"/>
    <property type="molecule type" value="Genomic_DNA"/>
</dbReference>
<keyword evidence="2" id="KW-1185">Reference proteome</keyword>
<evidence type="ECO:0000313" key="2">
    <source>
        <dbReference type="Proteomes" id="UP001159428"/>
    </source>
</evidence>
<sequence length="95" mass="10168">FRHVARKGGSLFSTLVSLGAKVLPVATNPASKVLPGLATGALSNLANQAAVNFGMDKILGQGWYQNTSQRGGFLILPNKIDQLNTYKNLLTKKQK</sequence>
<organism evidence="1 2">
    <name type="scientific">Pocillopora meandrina</name>
    <dbReference type="NCBI Taxonomy" id="46732"/>
    <lineage>
        <taxon>Eukaryota</taxon>
        <taxon>Metazoa</taxon>
        <taxon>Cnidaria</taxon>
        <taxon>Anthozoa</taxon>
        <taxon>Hexacorallia</taxon>
        <taxon>Scleractinia</taxon>
        <taxon>Astrocoeniina</taxon>
        <taxon>Pocilloporidae</taxon>
        <taxon>Pocillopora</taxon>
    </lineage>
</organism>
<dbReference type="AlphaFoldDB" id="A0AAU9X073"/>
<gene>
    <name evidence="1" type="ORF">PMEA_00014612</name>
</gene>